<dbReference type="GO" id="GO:0016747">
    <property type="term" value="F:acyltransferase activity, transferring groups other than amino-acyl groups"/>
    <property type="evidence" value="ECO:0007669"/>
    <property type="project" value="InterPro"/>
</dbReference>
<keyword evidence="2" id="KW-0808">Transferase</keyword>
<dbReference type="SUPFAM" id="SSF55729">
    <property type="entry name" value="Acyl-CoA N-acyltransferases (Nat)"/>
    <property type="match status" value="1"/>
</dbReference>
<dbReference type="PANTHER" id="PTHR43792:SF1">
    <property type="entry name" value="N-ACETYLTRANSFERASE DOMAIN-CONTAINING PROTEIN"/>
    <property type="match status" value="1"/>
</dbReference>
<dbReference type="CDD" id="cd04301">
    <property type="entry name" value="NAT_SF"/>
    <property type="match status" value="1"/>
</dbReference>
<dbReference type="Gene3D" id="3.40.630.30">
    <property type="match status" value="1"/>
</dbReference>
<evidence type="ECO:0000313" key="3">
    <source>
        <dbReference type="Proteomes" id="UP000578030"/>
    </source>
</evidence>
<sequence length="181" mass="20632">MNEVYLEPLRPEDAPDMFSGLSDDRAYRFIPDDPPATLDALRDRYVFLSSGGTQDGTEVWLNWAVRRTADQQPVGYTQATLTGDNALVAYHVFPAFWRQGVATRAMKLTLADIFRRPQIKVAHAFVDTRNTASIALLRTLYFNLVRTVPDADFFKGATSHEYEFRLQREAWLQKSIPSKAE</sequence>
<protein>
    <submittedName>
        <fullName evidence="2">GNAT family N-acetyltransferase</fullName>
    </submittedName>
</protein>
<dbReference type="EMBL" id="JABEQM010000002">
    <property type="protein sequence ID" value="MBB2200698.1"/>
    <property type="molecule type" value="Genomic_DNA"/>
</dbReference>
<feature type="domain" description="N-acetyltransferase" evidence="1">
    <location>
        <begin position="4"/>
        <end position="177"/>
    </location>
</feature>
<comment type="caution">
    <text evidence="2">The sequence shown here is derived from an EMBL/GenBank/DDBJ whole genome shotgun (WGS) entry which is preliminary data.</text>
</comment>
<reference evidence="2 3" key="1">
    <citation type="submission" date="2020-04" db="EMBL/GenBank/DDBJ databases">
        <title>Description of novel Gluconacetobacter.</title>
        <authorList>
            <person name="Sombolestani A."/>
        </authorList>
    </citation>
    <scope>NUCLEOTIDE SEQUENCE [LARGE SCALE GENOMIC DNA]</scope>
    <source>
        <strain evidence="2 3">LMG 27802</strain>
    </source>
</reference>
<keyword evidence="3" id="KW-1185">Reference proteome</keyword>
<dbReference type="InterPro" id="IPR016181">
    <property type="entry name" value="Acyl_CoA_acyltransferase"/>
</dbReference>
<proteinExistence type="predicted"/>
<dbReference type="PROSITE" id="PS51186">
    <property type="entry name" value="GNAT"/>
    <property type="match status" value="1"/>
</dbReference>
<dbReference type="InterPro" id="IPR000182">
    <property type="entry name" value="GNAT_dom"/>
</dbReference>
<dbReference type="Pfam" id="PF13302">
    <property type="entry name" value="Acetyltransf_3"/>
    <property type="match status" value="1"/>
</dbReference>
<gene>
    <name evidence="2" type="ORF">HLH28_03720</name>
</gene>
<name>A0A7W4K5C9_9PROT</name>
<accession>A0A7W4K5C9</accession>
<organism evidence="2 3">
    <name type="scientific">Gluconacetobacter tumulisoli</name>
    <dbReference type="NCBI Taxonomy" id="1286189"/>
    <lineage>
        <taxon>Bacteria</taxon>
        <taxon>Pseudomonadati</taxon>
        <taxon>Pseudomonadota</taxon>
        <taxon>Alphaproteobacteria</taxon>
        <taxon>Acetobacterales</taxon>
        <taxon>Acetobacteraceae</taxon>
        <taxon>Gluconacetobacter</taxon>
    </lineage>
</organism>
<dbReference type="Proteomes" id="UP000578030">
    <property type="component" value="Unassembled WGS sequence"/>
</dbReference>
<evidence type="ECO:0000259" key="1">
    <source>
        <dbReference type="PROSITE" id="PS51186"/>
    </source>
</evidence>
<dbReference type="InterPro" id="IPR051531">
    <property type="entry name" value="N-acetyltransferase"/>
</dbReference>
<evidence type="ECO:0000313" key="2">
    <source>
        <dbReference type="EMBL" id="MBB2200698.1"/>
    </source>
</evidence>
<dbReference type="AlphaFoldDB" id="A0A7W4K5C9"/>
<dbReference type="PANTHER" id="PTHR43792">
    <property type="entry name" value="GNAT FAMILY, PUTATIVE (AFU_ORTHOLOGUE AFUA_3G00765)-RELATED-RELATED"/>
    <property type="match status" value="1"/>
</dbReference>